<gene>
    <name evidence="1" type="ORF">FGG08_005604</name>
</gene>
<reference evidence="1" key="1">
    <citation type="submission" date="2021-03" db="EMBL/GenBank/DDBJ databases">
        <title>Comparative genomics and phylogenomic investigation of the class Geoglossomycetes provide insights into ecological specialization and systematics.</title>
        <authorList>
            <person name="Melie T."/>
            <person name="Pirro S."/>
            <person name="Miller A.N."/>
            <person name="Quandt A."/>
        </authorList>
    </citation>
    <scope>NUCLEOTIDE SEQUENCE</scope>
    <source>
        <strain evidence="1">GBOQ0MN5Z8</strain>
    </source>
</reference>
<protein>
    <submittedName>
        <fullName evidence="1">Uncharacterized protein</fullName>
    </submittedName>
</protein>
<evidence type="ECO:0000313" key="2">
    <source>
        <dbReference type="Proteomes" id="UP000698800"/>
    </source>
</evidence>
<dbReference type="AlphaFoldDB" id="A0A9P8I2Y1"/>
<dbReference type="Gene3D" id="3.60.130.30">
    <property type="match status" value="1"/>
</dbReference>
<sequence length="335" mass="37315">MPTPTATRITERSAASYLPLEWREIRRFSPRLLPKILNSISSVSMSFSLSDLIDDPTLLPTFINHDLATAYREMGQAIDESMIIKDKEGLGLVVFFKKGLQWPWGHAREVNRVVSDAVTTLVSRYSPPPPSRTDLRHKEFNRDVESDCGVYHFALWVATGQGNAANPKHPTPHQATLSRDILSAAYKTDAVLQFYRSLAPIIQTIGILFEGLDPAGYSRYRANWNYLVGITPLKLLEVSQRQCFLGMAVLHGTKVGIHKDKGDVKDGWVAMICCGEFEGGDLCIPGLGLKLQHRPEDVVFLRSSLLEHFVSDFDGSRTSLVFFSHENLIDTGGGV</sequence>
<keyword evidence="2" id="KW-1185">Reference proteome</keyword>
<dbReference type="Proteomes" id="UP000698800">
    <property type="component" value="Unassembled WGS sequence"/>
</dbReference>
<proteinExistence type="predicted"/>
<dbReference type="OrthoDB" id="5333003at2759"/>
<organism evidence="1 2">
    <name type="scientific">Glutinoglossum americanum</name>
    <dbReference type="NCBI Taxonomy" id="1670608"/>
    <lineage>
        <taxon>Eukaryota</taxon>
        <taxon>Fungi</taxon>
        <taxon>Dikarya</taxon>
        <taxon>Ascomycota</taxon>
        <taxon>Pezizomycotina</taxon>
        <taxon>Geoglossomycetes</taxon>
        <taxon>Geoglossales</taxon>
        <taxon>Geoglossaceae</taxon>
        <taxon>Glutinoglossum</taxon>
    </lineage>
</organism>
<name>A0A9P8I2Y1_9PEZI</name>
<comment type="caution">
    <text evidence="1">The sequence shown here is derived from an EMBL/GenBank/DDBJ whole genome shotgun (WGS) entry which is preliminary data.</text>
</comment>
<accession>A0A9P8I2Y1</accession>
<evidence type="ECO:0000313" key="1">
    <source>
        <dbReference type="EMBL" id="KAH0537612.1"/>
    </source>
</evidence>
<dbReference type="EMBL" id="JAGHQL010000137">
    <property type="protein sequence ID" value="KAH0537612.1"/>
    <property type="molecule type" value="Genomic_DNA"/>
</dbReference>